<comment type="caution">
    <text evidence="1">The sequence shown here is derived from an EMBL/GenBank/DDBJ whole genome shotgun (WGS) entry which is preliminary data.</text>
</comment>
<evidence type="ECO:0000313" key="2">
    <source>
        <dbReference type="Proteomes" id="UP001187415"/>
    </source>
</evidence>
<proteinExistence type="predicted"/>
<keyword evidence="2" id="KW-1185">Reference proteome</keyword>
<accession>A0AA88NFU0</accession>
<dbReference type="Proteomes" id="UP001187415">
    <property type="component" value="Unassembled WGS sequence"/>
</dbReference>
<dbReference type="EMBL" id="JAUPFM010000002">
    <property type="protein sequence ID" value="KAK2858769.1"/>
    <property type="molecule type" value="Genomic_DNA"/>
</dbReference>
<organism evidence="1 2">
    <name type="scientific">Channa striata</name>
    <name type="common">Snakehead murrel</name>
    <name type="synonym">Ophicephalus striatus</name>
    <dbReference type="NCBI Taxonomy" id="64152"/>
    <lineage>
        <taxon>Eukaryota</taxon>
        <taxon>Metazoa</taxon>
        <taxon>Chordata</taxon>
        <taxon>Craniata</taxon>
        <taxon>Vertebrata</taxon>
        <taxon>Euteleostomi</taxon>
        <taxon>Actinopterygii</taxon>
        <taxon>Neopterygii</taxon>
        <taxon>Teleostei</taxon>
        <taxon>Neoteleostei</taxon>
        <taxon>Acanthomorphata</taxon>
        <taxon>Anabantaria</taxon>
        <taxon>Anabantiformes</taxon>
        <taxon>Channoidei</taxon>
        <taxon>Channidae</taxon>
        <taxon>Channa</taxon>
    </lineage>
</organism>
<gene>
    <name evidence="1" type="ORF">Q5P01_003389</name>
</gene>
<protein>
    <submittedName>
        <fullName evidence="1">Uncharacterized protein</fullName>
    </submittedName>
</protein>
<evidence type="ECO:0000313" key="1">
    <source>
        <dbReference type="EMBL" id="KAK2858769.1"/>
    </source>
</evidence>
<dbReference type="AlphaFoldDB" id="A0AA88NFU0"/>
<reference evidence="1" key="1">
    <citation type="submission" date="2023-07" db="EMBL/GenBank/DDBJ databases">
        <title>Chromosome-level Genome Assembly of Striped Snakehead (Channa striata).</title>
        <authorList>
            <person name="Liu H."/>
        </authorList>
    </citation>
    <scope>NUCLEOTIDE SEQUENCE</scope>
    <source>
        <strain evidence="1">Gz</strain>
        <tissue evidence="1">Muscle</tissue>
    </source>
</reference>
<sequence>MFSSFLNRSILAAVSSLMGDPGFWFGAVTTRQKQTVHGHRGCARLSQHRSIMRGNAERVYLSPPRG</sequence>
<name>A0AA88NFU0_CHASR</name>